<dbReference type="AlphaFoldDB" id="A0A133ZVF0"/>
<evidence type="ECO:0000313" key="2">
    <source>
        <dbReference type="Proteomes" id="UP000070483"/>
    </source>
</evidence>
<dbReference type="PATRIC" id="fig|157687.3.peg.2365"/>
<dbReference type="STRING" id="157687.HMPREF3180_02355"/>
<sequence length="93" mass="10957">MNLLSEWTDFQDGISYFIESDSDIDDEIKDLLCYQNKIIMDDDYVYICKNGKISRYESESHDEDDPWQLDEVDGVSLFDTDNSRLIRINGNLF</sequence>
<comment type="caution">
    <text evidence="1">The sequence shown here is derived from an EMBL/GenBank/DDBJ whole genome shotgun (WGS) entry which is preliminary data.</text>
</comment>
<organism evidence="1 2">
    <name type="scientific">Leptotrichia wadei</name>
    <dbReference type="NCBI Taxonomy" id="157687"/>
    <lineage>
        <taxon>Bacteria</taxon>
        <taxon>Fusobacteriati</taxon>
        <taxon>Fusobacteriota</taxon>
        <taxon>Fusobacteriia</taxon>
        <taxon>Fusobacteriales</taxon>
        <taxon>Leptotrichiaceae</taxon>
        <taxon>Leptotrichia</taxon>
    </lineage>
</organism>
<dbReference type="Proteomes" id="UP000070483">
    <property type="component" value="Unassembled WGS sequence"/>
</dbReference>
<dbReference type="EMBL" id="LSDD01000176">
    <property type="protein sequence ID" value="KXB59413.1"/>
    <property type="molecule type" value="Genomic_DNA"/>
</dbReference>
<evidence type="ECO:0000313" key="1">
    <source>
        <dbReference type="EMBL" id="KXB59413.1"/>
    </source>
</evidence>
<keyword evidence="2" id="KW-1185">Reference proteome</keyword>
<accession>A0A133ZVF0</accession>
<proteinExistence type="predicted"/>
<reference evidence="2" key="1">
    <citation type="submission" date="2016-01" db="EMBL/GenBank/DDBJ databases">
        <authorList>
            <person name="Mitreva M."/>
            <person name="Pepin K.H."/>
            <person name="Mihindukulasuriya K.A."/>
            <person name="Fulton R."/>
            <person name="Fronick C."/>
            <person name="O'Laughlin M."/>
            <person name="Miner T."/>
            <person name="Herter B."/>
            <person name="Rosa B.A."/>
            <person name="Cordes M."/>
            <person name="Tomlinson C."/>
            <person name="Wollam A."/>
            <person name="Palsikar V.B."/>
            <person name="Mardis E.R."/>
            <person name="Wilson R.K."/>
        </authorList>
    </citation>
    <scope>NUCLEOTIDE SEQUENCE [LARGE SCALE GENOMIC DNA]</scope>
    <source>
        <strain evidence="2">KA00185</strain>
    </source>
</reference>
<gene>
    <name evidence="1" type="ORF">HMPREF3180_02355</name>
</gene>
<name>A0A133ZVF0_9FUSO</name>
<protein>
    <submittedName>
        <fullName evidence="1">Uncharacterized protein</fullName>
    </submittedName>
</protein>